<dbReference type="AlphaFoldDB" id="A0A423PLU4"/>
<dbReference type="SUPFAM" id="SSF54637">
    <property type="entry name" value="Thioesterase/thiol ester dehydrase-isomerase"/>
    <property type="match status" value="1"/>
</dbReference>
<evidence type="ECO:0000313" key="1">
    <source>
        <dbReference type="EMBL" id="ROO26563.1"/>
    </source>
</evidence>
<keyword evidence="2" id="KW-1185">Reference proteome</keyword>
<organism evidence="1 2">
    <name type="scientific">Salinisphaera japonica YTM-1</name>
    <dbReference type="NCBI Taxonomy" id="1209778"/>
    <lineage>
        <taxon>Bacteria</taxon>
        <taxon>Pseudomonadati</taxon>
        <taxon>Pseudomonadota</taxon>
        <taxon>Gammaproteobacteria</taxon>
        <taxon>Salinisphaerales</taxon>
        <taxon>Salinisphaeraceae</taxon>
        <taxon>Salinisphaera</taxon>
    </lineage>
</organism>
<dbReference type="Proteomes" id="UP000285310">
    <property type="component" value="Unassembled WGS sequence"/>
</dbReference>
<accession>A0A423PLU4</accession>
<dbReference type="OrthoDB" id="9799036at2"/>
<dbReference type="PANTHER" id="PTHR31793">
    <property type="entry name" value="4-HYDROXYBENZOYL-COA THIOESTERASE FAMILY MEMBER"/>
    <property type="match status" value="1"/>
</dbReference>
<comment type="caution">
    <text evidence="1">The sequence shown here is derived from an EMBL/GenBank/DDBJ whole genome shotgun (WGS) entry which is preliminary data.</text>
</comment>
<dbReference type="EMBL" id="AYKG01000034">
    <property type="protein sequence ID" value="ROO26563.1"/>
    <property type="molecule type" value="Genomic_DNA"/>
</dbReference>
<dbReference type="GO" id="GO:0047617">
    <property type="term" value="F:fatty acyl-CoA hydrolase activity"/>
    <property type="evidence" value="ECO:0007669"/>
    <property type="project" value="TreeGrafter"/>
</dbReference>
<evidence type="ECO:0000313" key="2">
    <source>
        <dbReference type="Proteomes" id="UP000285310"/>
    </source>
</evidence>
<dbReference type="InterPro" id="IPR029069">
    <property type="entry name" value="HotDog_dom_sf"/>
</dbReference>
<dbReference type="PANTHER" id="PTHR31793:SF40">
    <property type="entry name" value="ACYL-COA THIOESTER HYDROLASE, YBGC_YBAW FAMILY"/>
    <property type="match status" value="1"/>
</dbReference>
<dbReference type="InterPro" id="IPR050563">
    <property type="entry name" value="4-hydroxybenzoyl-CoA_TE"/>
</dbReference>
<protein>
    <submittedName>
        <fullName evidence="1">Thioesterase</fullName>
    </submittedName>
</protein>
<proteinExistence type="predicted"/>
<gene>
    <name evidence="1" type="ORF">SAJA_10825</name>
</gene>
<name>A0A423PLU4_9GAMM</name>
<dbReference type="InParanoid" id="A0A423PLU4"/>
<dbReference type="Gene3D" id="3.10.129.10">
    <property type="entry name" value="Hotdog Thioesterase"/>
    <property type="match status" value="1"/>
</dbReference>
<dbReference type="Pfam" id="PF13279">
    <property type="entry name" value="4HBT_2"/>
    <property type="match status" value="1"/>
</dbReference>
<dbReference type="CDD" id="cd00586">
    <property type="entry name" value="4HBT"/>
    <property type="match status" value="1"/>
</dbReference>
<reference evidence="1 2" key="1">
    <citation type="submission" date="2013-10" db="EMBL/GenBank/DDBJ databases">
        <title>Salinisphaera japonica YTM-1 Genome Sequencing.</title>
        <authorList>
            <person name="Lai Q."/>
            <person name="Li C."/>
            <person name="Shao Z."/>
        </authorList>
    </citation>
    <scope>NUCLEOTIDE SEQUENCE [LARGE SCALE GENOMIC DNA]</scope>
    <source>
        <strain evidence="1 2">YTM-1</strain>
    </source>
</reference>
<sequence>MQGDQQLMHEPNRADYAHLTPIKVKWGEMDSLGHVNNAVYFRYSEDGRIDYIHGISEDADHQTSDGPILADLQCSFRAQLRFPADVEIGTRVKRIGRSSLDIEQCLFLAGTDDVVAVYANVVVWFDYGAQTSMRIPETVRERIRALEAVAPEE</sequence>